<gene>
    <name evidence="3" type="ORF">S01H1_04251</name>
</gene>
<organism evidence="3">
    <name type="scientific">marine sediment metagenome</name>
    <dbReference type="NCBI Taxonomy" id="412755"/>
    <lineage>
        <taxon>unclassified sequences</taxon>
        <taxon>metagenomes</taxon>
        <taxon>ecological metagenomes</taxon>
    </lineage>
</organism>
<evidence type="ECO:0000259" key="2">
    <source>
        <dbReference type="Pfam" id="PF04909"/>
    </source>
</evidence>
<dbReference type="PANTHER" id="PTHR21240:SF28">
    <property type="entry name" value="ISO-OROTATE DECARBOXYLASE (EUROFUNG)"/>
    <property type="match status" value="1"/>
</dbReference>
<dbReference type="InterPro" id="IPR032465">
    <property type="entry name" value="ACMSD"/>
</dbReference>
<dbReference type="GO" id="GO:0005737">
    <property type="term" value="C:cytoplasm"/>
    <property type="evidence" value="ECO:0007669"/>
    <property type="project" value="TreeGrafter"/>
</dbReference>
<name>X0SQP9_9ZZZZ</name>
<feature type="domain" description="Amidohydrolase-related" evidence="2">
    <location>
        <begin position="32"/>
        <end position="277"/>
    </location>
</feature>
<dbReference type="InterPro" id="IPR032466">
    <property type="entry name" value="Metal_Hydrolase"/>
</dbReference>
<keyword evidence="1" id="KW-0456">Lyase</keyword>
<dbReference type="GO" id="GO:0019748">
    <property type="term" value="P:secondary metabolic process"/>
    <property type="evidence" value="ECO:0007669"/>
    <property type="project" value="TreeGrafter"/>
</dbReference>
<accession>X0SQP9</accession>
<sequence length="287" mass="31764">AGASAAAAVATNLQPLRANPSLSESNGEFIWDMHGHLVNMTGTPQQRIERILKYADRVGIDRLIVFMGMTFSQDPSPERFRQENDEVLRAVEHSRGRVFGFVYLNPKHVEESLNEMDRCVRDGPMVGVKLWVAARCHQANLDPIVRRAVQLKAPVLQHVWIKTTGNLPGESTPSDLAELAARHPDASFIAAHVGGNWELGIRAIRATKNVSADISGSDPTAGMVEMAVRELGPERVVFTSDYPIRSFASQLAKVQSADLPQRSRRLILGENARRMLRPIFEAKGMKL</sequence>
<evidence type="ECO:0000313" key="3">
    <source>
        <dbReference type="EMBL" id="GAF83433.1"/>
    </source>
</evidence>
<feature type="non-terminal residue" evidence="3">
    <location>
        <position position="1"/>
    </location>
</feature>
<dbReference type="Gene3D" id="3.20.20.140">
    <property type="entry name" value="Metal-dependent hydrolases"/>
    <property type="match status" value="1"/>
</dbReference>
<dbReference type="PANTHER" id="PTHR21240">
    <property type="entry name" value="2-AMINO-3-CARBOXYLMUCONATE-6-SEMIALDEHYDE DECARBOXYLASE"/>
    <property type="match status" value="1"/>
</dbReference>
<dbReference type="Pfam" id="PF04909">
    <property type="entry name" value="Amidohydro_2"/>
    <property type="match status" value="1"/>
</dbReference>
<reference evidence="3" key="1">
    <citation type="journal article" date="2014" name="Front. Microbiol.">
        <title>High frequency of phylogenetically diverse reductive dehalogenase-homologous genes in deep subseafloor sedimentary metagenomes.</title>
        <authorList>
            <person name="Kawai M."/>
            <person name="Futagami T."/>
            <person name="Toyoda A."/>
            <person name="Takaki Y."/>
            <person name="Nishi S."/>
            <person name="Hori S."/>
            <person name="Arai W."/>
            <person name="Tsubouchi T."/>
            <person name="Morono Y."/>
            <person name="Uchiyama I."/>
            <person name="Ito T."/>
            <person name="Fujiyama A."/>
            <person name="Inagaki F."/>
            <person name="Takami H."/>
        </authorList>
    </citation>
    <scope>NUCLEOTIDE SEQUENCE</scope>
    <source>
        <strain evidence="3">Expedition CK06-06</strain>
    </source>
</reference>
<evidence type="ECO:0000256" key="1">
    <source>
        <dbReference type="ARBA" id="ARBA00023239"/>
    </source>
</evidence>
<dbReference type="InterPro" id="IPR006680">
    <property type="entry name" value="Amidohydro-rel"/>
</dbReference>
<dbReference type="EMBL" id="BARS01002255">
    <property type="protein sequence ID" value="GAF83433.1"/>
    <property type="molecule type" value="Genomic_DNA"/>
</dbReference>
<dbReference type="GO" id="GO:0016831">
    <property type="term" value="F:carboxy-lyase activity"/>
    <property type="evidence" value="ECO:0007669"/>
    <property type="project" value="InterPro"/>
</dbReference>
<proteinExistence type="predicted"/>
<dbReference type="SUPFAM" id="SSF51556">
    <property type="entry name" value="Metallo-dependent hydrolases"/>
    <property type="match status" value="1"/>
</dbReference>
<comment type="caution">
    <text evidence="3">The sequence shown here is derived from an EMBL/GenBank/DDBJ whole genome shotgun (WGS) entry which is preliminary data.</text>
</comment>
<dbReference type="GO" id="GO:0016787">
    <property type="term" value="F:hydrolase activity"/>
    <property type="evidence" value="ECO:0007669"/>
    <property type="project" value="InterPro"/>
</dbReference>
<protein>
    <recommendedName>
        <fullName evidence="2">Amidohydrolase-related domain-containing protein</fullName>
    </recommendedName>
</protein>
<dbReference type="AlphaFoldDB" id="X0SQP9"/>